<evidence type="ECO:0000313" key="2">
    <source>
        <dbReference type="Proteomes" id="UP001321498"/>
    </source>
</evidence>
<sequence length="372" mass="39748">MDTLTSIAPPSPLPAPPTSFPLTLNGGFWPTSHVQGIAVDRSRGHIYFSFTTVLVKTDLAGNLLGTVSGFTGHLGDIEFSERDGRVYGSLEYKAAGAFYVAVFDAEAVDRTGLDAADGSVVRTVHLGEVAADYGSGRFGCSGIDGIAFGPLFGETAGEPLLTVAYGIHSDVHRQDNDHQILLQYDVADWDRLARPLVEAAPHRSGPREPDAKVFLYTGNTTFGVQNLDFDTSSGLWRLGVYPGRKDRFPNFTLFAVEARAKPRYSRLEGLTGVRGDLVALAPLGLRDSETGIRGWYQTADVGMESLGGGLFYLSAASGSGGFQTSDLTLVRWTDAADIPFAPVTEAPPAGRPALSLRRPSFRSLARGGWMGA</sequence>
<dbReference type="EMBL" id="AP027731">
    <property type="protein sequence ID" value="BDZ45614.1"/>
    <property type="molecule type" value="Genomic_DNA"/>
</dbReference>
<organism evidence="1 2">
    <name type="scientific">Naasia aerilata</name>
    <dbReference type="NCBI Taxonomy" id="1162966"/>
    <lineage>
        <taxon>Bacteria</taxon>
        <taxon>Bacillati</taxon>
        <taxon>Actinomycetota</taxon>
        <taxon>Actinomycetes</taxon>
        <taxon>Micrococcales</taxon>
        <taxon>Microbacteriaceae</taxon>
        <taxon>Naasia</taxon>
    </lineage>
</organism>
<dbReference type="RefSeq" id="WP_286278878.1">
    <property type="nucleotide sequence ID" value="NZ_AP027731.1"/>
</dbReference>
<dbReference type="Proteomes" id="UP001321498">
    <property type="component" value="Chromosome"/>
</dbReference>
<evidence type="ECO:0008006" key="3">
    <source>
        <dbReference type="Google" id="ProtNLM"/>
    </source>
</evidence>
<accession>A0ABM8GBK8</accession>
<evidence type="ECO:0000313" key="1">
    <source>
        <dbReference type="EMBL" id="BDZ45614.1"/>
    </source>
</evidence>
<protein>
    <recommendedName>
        <fullName evidence="3">Phytase-like domain-containing protein</fullName>
    </recommendedName>
</protein>
<proteinExistence type="predicted"/>
<name>A0ABM8GBK8_9MICO</name>
<reference evidence="2" key="1">
    <citation type="journal article" date="2019" name="Int. J. Syst. Evol. Microbiol.">
        <title>The Global Catalogue of Microorganisms (GCM) 10K type strain sequencing project: providing services to taxonomists for standard genome sequencing and annotation.</title>
        <authorList>
            <consortium name="The Broad Institute Genomics Platform"/>
            <consortium name="The Broad Institute Genome Sequencing Center for Infectious Disease"/>
            <person name="Wu L."/>
            <person name="Ma J."/>
        </authorList>
    </citation>
    <scope>NUCLEOTIDE SEQUENCE [LARGE SCALE GENOMIC DNA]</scope>
    <source>
        <strain evidence="2">NBRC 108725</strain>
    </source>
</reference>
<keyword evidence="2" id="KW-1185">Reference proteome</keyword>
<gene>
    <name evidence="1" type="ORF">GCM10025866_15230</name>
</gene>